<protein>
    <submittedName>
        <fullName evidence="2">MerR family transcriptional regulator</fullName>
    </submittedName>
</protein>
<organism evidence="2 3">
    <name type="scientific">Candidatus Avitreponema avistercoris</name>
    <dbReference type="NCBI Taxonomy" id="2840705"/>
    <lineage>
        <taxon>Bacteria</taxon>
        <taxon>Pseudomonadati</taxon>
        <taxon>Spirochaetota</taxon>
        <taxon>Spirochaetia</taxon>
        <taxon>Spirochaetales</taxon>
        <taxon>Candidatus Avitreponema</taxon>
    </lineage>
</organism>
<dbReference type="InterPro" id="IPR000551">
    <property type="entry name" value="MerR-type_HTH_dom"/>
</dbReference>
<reference evidence="2" key="2">
    <citation type="journal article" date="2021" name="PeerJ">
        <title>Extensive microbial diversity within the chicken gut microbiome revealed by metagenomics and culture.</title>
        <authorList>
            <person name="Gilroy R."/>
            <person name="Ravi A."/>
            <person name="Getino M."/>
            <person name="Pursley I."/>
            <person name="Horton D.L."/>
            <person name="Alikhan N.F."/>
            <person name="Baker D."/>
            <person name="Gharbi K."/>
            <person name="Hall N."/>
            <person name="Watson M."/>
            <person name="Adriaenssens E.M."/>
            <person name="Foster-Nyarko E."/>
            <person name="Jarju S."/>
            <person name="Secka A."/>
            <person name="Antonio M."/>
            <person name="Oren A."/>
            <person name="Chaudhuri R.R."/>
            <person name="La Ragione R."/>
            <person name="Hildebrand F."/>
            <person name="Pallen M.J."/>
        </authorList>
    </citation>
    <scope>NUCLEOTIDE SEQUENCE</scope>
    <source>
        <strain evidence="2">B3-4054</strain>
    </source>
</reference>
<dbReference type="GO" id="GO:0003677">
    <property type="term" value="F:DNA binding"/>
    <property type="evidence" value="ECO:0007669"/>
    <property type="project" value="InterPro"/>
</dbReference>
<name>A0A9D9HGU0_9SPIR</name>
<dbReference type="PROSITE" id="PS50937">
    <property type="entry name" value="HTH_MERR_2"/>
    <property type="match status" value="1"/>
</dbReference>
<dbReference type="Gene3D" id="1.10.1660.10">
    <property type="match status" value="1"/>
</dbReference>
<feature type="domain" description="HTH merR-type" evidence="1">
    <location>
        <begin position="12"/>
        <end position="63"/>
    </location>
</feature>
<dbReference type="GO" id="GO:0006355">
    <property type="term" value="P:regulation of DNA-templated transcription"/>
    <property type="evidence" value="ECO:0007669"/>
    <property type="project" value="InterPro"/>
</dbReference>
<dbReference type="EMBL" id="JADIMS010000008">
    <property type="protein sequence ID" value="MBO8449567.1"/>
    <property type="molecule type" value="Genomic_DNA"/>
</dbReference>
<accession>A0A9D9HGU0</accession>
<dbReference type="Pfam" id="PF13411">
    <property type="entry name" value="MerR_1"/>
    <property type="match status" value="1"/>
</dbReference>
<reference evidence="2" key="1">
    <citation type="submission" date="2020-10" db="EMBL/GenBank/DDBJ databases">
        <authorList>
            <person name="Gilroy R."/>
        </authorList>
    </citation>
    <scope>NUCLEOTIDE SEQUENCE</scope>
    <source>
        <strain evidence="2">B3-4054</strain>
    </source>
</reference>
<dbReference type="SUPFAM" id="SSF46955">
    <property type="entry name" value="Putative DNA-binding domain"/>
    <property type="match status" value="1"/>
</dbReference>
<dbReference type="InterPro" id="IPR009061">
    <property type="entry name" value="DNA-bd_dom_put_sf"/>
</dbReference>
<proteinExistence type="predicted"/>
<comment type="caution">
    <text evidence="2">The sequence shown here is derived from an EMBL/GenBank/DDBJ whole genome shotgun (WGS) entry which is preliminary data.</text>
</comment>
<evidence type="ECO:0000313" key="2">
    <source>
        <dbReference type="EMBL" id="MBO8449567.1"/>
    </source>
</evidence>
<evidence type="ECO:0000313" key="3">
    <source>
        <dbReference type="Proteomes" id="UP000823616"/>
    </source>
</evidence>
<sequence length="122" mass="13531">MNRGGGTGGFSGFSIGQVERMIGVKAHVLRYWEEQVPLIRPAKDSLGRRFYSSRDVSLLYRLKYLVYEKHFTALGAGEQLLRELSGNAVRGAAAGTIQEIRRTLMEIYGIVTAESRGAPEEP</sequence>
<evidence type="ECO:0000259" key="1">
    <source>
        <dbReference type="PROSITE" id="PS50937"/>
    </source>
</evidence>
<gene>
    <name evidence="2" type="ORF">IAA96_00470</name>
</gene>
<dbReference type="AlphaFoldDB" id="A0A9D9HGU0"/>
<dbReference type="Proteomes" id="UP000823616">
    <property type="component" value="Unassembled WGS sequence"/>
</dbReference>